<evidence type="ECO:0000256" key="4">
    <source>
        <dbReference type="ARBA" id="ARBA00022821"/>
    </source>
</evidence>
<dbReference type="InterPro" id="IPR003591">
    <property type="entry name" value="Leu-rich_rpt_typical-subtyp"/>
</dbReference>
<dbReference type="SUPFAM" id="SSF52540">
    <property type="entry name" value="P-loop containing nucleoside triphosphate hydrolases"/>
    <property type="match status" value="1"/>
</dbReference>
<dbReference type="Pfam" id="PF23598">
    <property type="entry name" value="LRR_14"/>
    <property type="match status" value="1"/>
</dbReference>
<evidence type="ECO:0000313" key="10">
    <source>
        <dbReference type="EMBL" id="KAI3914346.1"/>
    </source>
</evidence>
<evidence type="ECO:0000256" key="2">
    <source>
        <dbReference type="ARBA" id="ARBA00022737"/>
    </source>
</evidence>
<comment type="caution">
    <text evidence="10">The sequence shown here is derived from an EMBL/GenBank/DDBJ whole genome shotgun (WGS) entry which is preliminary data.</text>
</comment>
<organism evidence="10 11">
    <name type="scientific">Papaver atlanticum</name>
    <dbReference type="NCBI Taxonomy" id="357466"/>
    <lineage>
        <taxon>Eukaryota</taxon>
        <taxon>Viridiplantae</taxon>
        <taxon>Streptophyta</taxon>
        <taxon>Embryophyta</taxon>
        <taxon>Tracheophyta</taxon>
        <taxon>Spermatophyta</taxon>
        <taxon>Magnoliopsida</taxon>
        <taxon>Ranunculales</taxon>
        <taxon>Papaveraceae</taxon>
        <taxon>Papaveroideae</taxon>
        <taxon>Papaver</taxon>
    </lineage>
</organism>
<name>A0AAD4SPC4_9MAGN</name>
<dbReference type="InterPro" id="IPR036388">
    <property type="entry name" value="WH-like_DNA-bd_sf"/>
</dbReference>
<feature type="domain" description="Disease resistance protein winged helix" evidence="8">
    <location>
        <begin position="441"/>
        <end position="512"/>
    </location>
</feature>
<evidence type="ECO:0000259" key="9">
    <source>
        <dbReference type="Pfam" id="PF23598"/>
    </source>
</evidence>
<evidence type="ECO:0000256" key="5">
    <source>
        <dbReference type="ARBA" id="ARBA00022840"/>
    </source>
</evidence>
<dbReference type="InterPro" id="IPR042197">
    <property type="entry name" value="Apaf_helical"/>
</dbReference>
<evidence type="ECO:0000313" key="11">
    <source>
        <dbReference type="Proteomes" id="UP001202328"/>
    </source>
</evidence>
<dbReference type="InterPro" id="IPR055414">
    <property type="entry name" value="LRR_R13L4/SHOC2-like"/>
</dbReference>
<feature type="domain" description="Disease resistance R13L4/SHOC-2-like LRR" evidence="9">
    <location>
        <begin position="576"/>
        <end position="686"/>
    </location>
</feature>
<dbReference type="Pfam" id="PF00931">
    <property type="entry name" value="NB-ARC"/>
    <property type="match status" value="1"/>
</dbReference>
<dbReference type="EMBL" id="JAJJMB010009331">
    <property type="protein sequence ID" value="KAI3914346.1"/>
    <property type="molecule type" value="Genomic_DNA"/>
</dbReference>
<dbReference type="GO" id="GO:0043531">
    <property type="term" value="F:ADP binding"/>
    <property type="evidence" value="ECO:0007669"/>
    <property type="project" value="InterPro"/>
</dbReference>
<dbReference type="InterPro" id="IPR002182">
    <property type="entry name" value="NB-ARC"/>
</dbReference>
<feature type="domain" description="Disease resistance N-terminal" evidence="7">
    <location>
        <begin position="31"/>
        <end position="95"/>
    </location>
</feature>
<dbReference type="GO" id="GO:0005524">
    <property type="term" value="F:ATP binding"/>
    <property type="evidence" value="ECO:0007669"/>
    <property type="project" value="UniProtKB-KW"/>
</dbReference>
<dbReference type="GO" id="GO:0051707">
    <property type="term" value="P:response to other organism"/>
    <property type="evidence" value="ECO:0007669"/>
    <property type="project" value="UniProtKB-ARBA"/>
</dbReference>
<keyword evidence="11" id="KW-1185">Reference proteome</keyword>
<evidence type="ECO:0000259" key="6">
    <source>
        <dbReference type="Pfam" id="PF00931"/>
    </source>
</evidence>
<evidence type="ECO:0000259" key="8">
    <source>
        <dbReference type="Pfam" id="PF23559"/>
    </source>
</evidence>
<proteinExistence type="predicted"/>
<dbReference type="InterPro" id="IPR032675">
    <property type="entry name" value="LRR_dom_sf"/>
</dbReference>
<dbReference type="SUPFAM" id="SSF52058">
    <property type="entry name" value="L domain-like"/>
    <property type="match status" value="1"/>
</dbReference>
<keyword evidence="5" id="KW-0067">ATP-binding</keyword>
<dbReference type="GO" id="GO:0006952">
    <property type="term" value="P:defense response"/>
    <property type="evidence" value="ECO:0007669"/>
    <property type="project" value="UniProtKB-KW"/>
</dbReference>
<protein>
    <recommendedName>
        <fullName evidence="12">NB-ARC domain-containing protein</fullName>
    </recommendedName>
</protein>
<evidence type="ECO:0000256" key="1">
    <source>
        <dbReference type="ARBA" id="ARBA00022614"/>
    </source>
</evidence>
<dbReference type="Gene3D" id="1.10.8.430">
    <property type="entry name" value="Helical domain of apoptotic protease-activating factors"/>
    <property type="match status" value="1"/>
</dbReference>
<dbReference type="Gene3D" id="1.10.10.10">
    <property type="entry name" value="Winged helix-like DNA-binding domain superfamily/Winged helix DNA-binding domain"/>
    <property type="match status" value="1"/>
</dbReference>
<dbReference type="FunFam" id="1.10.10.10:FF:000322">
    <property type="entry name" value="Probable disease resistance protein At1g63360"/>
    <property type="match status" value="1"/>
</dbReference>
<keyword evidence="3" id="KW-0547">Nucleotide-binding</keyword>
<dbReference type="Pfam" id="PF18052">
    <property type="entry name" value="Rx_N"/>
    <property type="match status" value="1"/>
</dbReference>
<dbReference type="InterPro" id="IPR058922">
    <property type="entry name" value="WHD_DRP"/>
</dbReference>
<dbReference type="PANTHER" id="PTHR36766:SF70">
    <property type="entry name" value="DISEASE RESISTANCE PROTEIN RGA4"/>
    <property type="match status" value="1"/>
</dbReference>
<dbReference type="PRINTS" id="PR00364">
    <property type="entry name" value="DISEASERSIST"/>
</dbReference>
<dbReference type="PANTHER" id="PTHR36766">
    <property type="entry name" value="PLANT BROAD-SPECTRUM MILDEW RESISTANCE PROTEIN RPW8"/>
    <property type="match status" value="1"/>
</dbReference>
<dbReference type="Gene3D" id="3.40.50.300">
    <property type="entry name" value="P-loop containing nucleotide triphosphate hydrolases"/>
    <property type="match status" value="1"/>
</dbReference>
<keyword evidence="1" id="KW-0433">Leucine-rich repeat</keyword>
<dbReference type="InterPro" id="IPR027417">
    <property type="entry name" value="P-loop_NTPase"/>
</dbReference>
<keyword evidence="2" id="KW-0677">Repeat</keyword>
<dbReference type="InterPro" id="IPR041118">
    <property type="entry name" value="Rx_N"/>
</dbReference>
<gene>
    <name evidence="10" type="ORF">MKW98_014953</name>
</gene>
<reference evidence="10" key="1">
    <citation type="submission" date="2022-04" db="EMBL/GenBank/DDBJ databases">
        <title>A functionally conserved STORR gene fusion in Papaver species that diverged 16.8 million years ago.</title>
        <authorList>
            <person name="Catania T."/>
        </authorList>
    </citation>
    <scope>NUCLEOTIDE SEQUENCE</scope>
    <source>
        <strain evidence="10">S-188037</strain>
    </source>
</reference>
<evidence type="ECO:0008006" key="12">
    <source>
        <dbReference type="Google" id="ProtNLM"/>
    </source>
</evidence>
<dbReference type="SMART" id="SM00369">
    <property type="entry name" value="LRR_TYP"/>
    <property type="match status" value="3"/>
</dbReference>
<dbReference type="Pfam" id="PF23559">
    <property type="entry name" value="WHD_DRP"/>
    <property type="match status" value="1"/>
</dbReference>
<feature type="domain" description="NB-ARC" evidence="6">
    <location>
        <begin position="178"/>
        <end position="355"/>
    </location>
</feature>
<dbReference type="Gene3D" id="3.80.10.10">
    <property type="entry name" value="Ribonuclease Inhibitor"/>
    <property type="match status" value="1"/>
</dbReference>
<evidence type="ECO:0000256" key="3">
    <source>
        <dbReference type="ARBA" id="ARBA00022741"/>
    </source>
</evidence>
<sequence>MIYSLFLSLTDKLNQMDPLLTGIQKFSSSGKIIPSRKKKIKKLIELLNKFNPYLLDAEEKQFVDEELSDFLEIIKHVAYEARDLSDDILQQQQQEITTYGLANDKRGKVLDSFSNFFPDINWGVKLRLLIKKLEKLEKQIPVFELNETPVGKGAFNCEIITEFCCGHEEEEYYCIGRESDKNLIFNKLFEENSGLKVISIFGKGGLGKTTLAQSVYNDANVQLHFGTKIWVSVPNTPVYLQIIVVKILEALSISDFGHNKDCGGSDIAQLLSVLSKCMKQRKFLIVLDDVWDENLEKWDSLKQSLQSGAPGSSIMIVTHSKGCAYLMSTTTLHELKPLSKSCAWELFRRTAFPDPDDDDAALKPFDDIGREVSLYCSGVPLALRCLGGLMRTKTTTQEWEDVVDSDTWELLEMQPFLPALCFSYYALPPDLKLCLAYAATFPKAHLIDKEMLIRMWMAEGFLGSSLTKDWEPELLGDQFVEELTMRSLFTACGKDKTGSVTHLKMHDLLHDLLISMCGDSVAQVNCSSLKSSKARHVSVIYSNLDSIGGPIGRKAKHVSTLKFFECTAASRKLSPIMFRQMRHLRVLDLSYLRLEEIPSQVGGLRLLRYLGLSHAKLRRLPEKLCNLRELQTLILSGCEELVELPSRLGDLCSLRHLDIDNTPKLRSLPPGIRRLLASLPRLSKFPESLLAERPHELKGYKKTSFQSSKIR</sequence>
<keyword evidence="4" id="KW-0611">Plant defense</keyword>
<evidence type="ECO:0000259" key="7">
    <source>
        <dbReference type="Pfam" id="PF18052"/>
    </source>
</evidence>
<accession>A0AAD4SPC4</accession>
<dbReference type="Proteomes" id="UP001202328">
    <property type="component" value="Unassembled WGS sequence"/>
</dbReference>
<dbReference type="AlphaFoldDB" id="A0AAD4SPC4"/>